<evidence type="ECO:0000313" key="3">
    <source>
        <dbReference type="Proteomes" id="UP000185739"/>
    </source>
</evidence>
<keyword evidence="1" id="KW-0472">Membrane</keyword>
<protein>
    <recommendedName>
        <fullName evidence="4">Toxin CptA</fullName>
    </recommendedName>
</protein>
<evidence type="ECO:0008006" key="4">
    <source>
        <dbReference type="Google" id="ProtNLM"/>
    </source>
</evidence>
<dbReference type="Proteomes" id="UP000185739">
    <property type="component" value="Chromosome"/>
</dbReference>
<reference evidence="2 3" key="1">
    <citation type="submission" date="2016-12" db="EMBL/GenBank/DDBJ databases">
        <title>Complete genome sequence of Thauera chlorobenzoica, a Betaproteobacterium degrading haloaromatics anaerobically to CO2 and halides.</title>
        <authorList>
            <person name="Goris T."/>
            <person name="Mergelsberg M."/>
            <person name="Boll M."/>
        </authorList>
    </citation>
    <scope>NUCLEOTIDE SEQUENCE [LARGE SCALE GENOMIC DNA]</scope>
    <source>
        <strain evidence="2 3">3CB1</strain>
    </source>
</reference>
<gene>
    <name evidence="2" type="ORF">Tchl_2393</name>
</gene>
<name>A0A1L6FE87_9RHOO</name>
<keyword evidence="1" id="KW-0812">Transmembrane</keyword>
<dbReference type="EMBL" id="CP018839">
    <property type="protein sequence ID" value="APR05231.1"/>
    <property type="molecule type" value="Genomic_DNA"/>
</dbReference>
<sequence length="151" mass="15828">MLAVHVAAALALFHALFPMPTGGPEGQVVLAAVAWGLLIASLLRAIRAELGKRGTTLVLLEDGAVEVSSGGERVLCRVGADAVDLGSALWLHLRPGPAADAGGGMPPPPRHGRGVERGRRLMLLPVNLPAVQWRGLRIWLRHRALRGDAGA</sequence>
<evidence type="ECO:0000313" key="2">
    <source>
        <dbReference type="EMBL" id="APR05231.1"/>
    </source>
</evidence>
<proteinExistence type="predicted"/>
<keyword evidence="1" id="KW-1133">Transmembrane helix</keyword>
<organism evidence="2 3">
    <name type="scientific">Thauera chlorobenzoica</name>
    <dbReference type="NCBI Taxonomy" id="96773"/>
    <lineage>
        <taxon>Bacteria</taxon>
        <taxon>Pseudomonadati</taxon>
        <taxon>Pseudomonadota</taxon>
        <taxon>Betaproteobacteria</taxon>
        <taxon>Rhodocyclales</taxon>
        <taxon>Zoogloeaceae</taxon>
        <taxon>Thauera</taxon>
    </lineage>
</organism>
<dbReference type="AlphaFoldDB" id="A0A1L6FE87"/>
<dbReference type="KEGG" id="tcl:Tchl_2393"/>
<accession>A0A1L6FE87</accession>
<keyword evidence="3" id="KW-1185">Reference proteome</keyword>
<feature type="transmembrane region" description="Helical" evidence="1">
    <location>
        <begin position="28"/>
        <end position="46"/>
    </location>
</feature>
<evidence type="ECO:0000256" key="1">
    <source>
        <dbReference type="SAM" id="Phobius"/>
    </source>
</evidence>